<reference evidence="13" key="2">
    <citation type="journal article" date="2021" name="PeerJ">
        <title>Extensive microbial diversity within the chicken gut microbiome revealed by metagenomics and culture.</title>
        <authorList>
            <person name="Gilroy R."/>
            <person name="Ravi A."/>
            <person name="Getino M."/>
            <person name="Pursley I."/>
            <person name="Horton D.L."/>
            <person name="Alikhan N.F."/>
            <person name="Baker D."/>
            <person name="Gharbi K."/>
            <person name="Hall N."/>
            <person name="Watson M."/>
            <person name="Adriaenssens E.M."/>
            <person name="Foster-Nyarko E."/>
            <person name="Jarju S."/>
            <person name="Secka A."/>
            <person name="Antonio M."/>
            <person name="Oren A."/>
            <person name="Chaudhuri R.R."/>
            <person name="La Ragione R."/>
            <person name="Hildebrand F."/>
            <person name="Pallen M.J."/>
        </authorList>
    </citation>
    <scope>NUCLEOTIDE SEQUENCE</scope>
    <source>
        <strain evidence="13">CHK154-7741</strain>
    </source>
</reference>
<dbReference type="Gene3D" id="3.40.1170.10">
    <property type="entry name" value="DNA repair protein MutS, domain I"/>
    <property type="match status" value="1"/>
</dbReference>
<dbReference type="SUPFAM" id="SSF52540">
    <property type="entry name" value="P-loop containing nucleoside triphosphate hydrolases"/>
    <property type="match status" value="1"/>
</dbReference>
<dbReference type="InterPro" id="IPR007861">
    <property type="entry name" value="DNA_mismatch_repair_MutS_clamp"/>
</dbReference>
<evidence type="ECO:0000313" key="13">
    <source>
        <dbReference type="EMBL" id="HIU91514.1"/>
    </source>
</evidence>
<dbReference type="GO" id="GO:0005829">
    <property type="term" value="C:cytosol"/>
    <property type="evidence" value="ECO:0007669"/>
    <property type="project" value="TreeGrafter"/>
</dbReference>
<comment type="function">
    <text evidence="8 9">This protein is involved in the repair of mismatches in DNA. It is possible that it carries out the mismatch recognition step. This protein has a weak ATPase activity.</text>
</comment>
<dbReference type="InterPro" id="IPR016151">
    <property type="entry name" value="DNA_mismatch_repair_MutS_N"/>
</dbReference>
<evidence type="ECO:0000256" key="2">
    <source>
        <dbReference type="ARBA" id="ARBA00021982"/>
    </source>
</evidence>
<evidence type="ECO:0000256" key="1">
    <source>
        <dbReference type="ARBA" id="ARBA00006271"/>
    </source>
</evidence>
<keyword evidence="6 9" id="KW-0238">DNA-binding</keyword>
<dbReference type="SMART" id="SM00533">
    <property type="entry name" value="MUTSd"/>
    <property type="match status" value="1"/>
</dbReference>
<dbReference type="NCBIfam" id="TIGR01070">
    <property type="entry name" value="mutS1"/>
    <property type="match status" value="1"/>
</dbReference>
<dbReference type="Gene3D" id="3.40.50.300">
    <property type="entry name" value="P-loop containing nucleotide triphosphate hydrolases"/>
    <property type="match status" value="1"/>
</dbReference>
<dbReference type="SUPFAM" id="SSF53150">
    <property type="entry name" value="DNA repair protein MutS, domain II"/>
    <property type="match status" value="1"/>
</dbReference>
<dbReference type="FunFam" id="3.40.50.300:FF:000870">
    <property type="entry name" value="MutS protein homolog 4"/>
    <property type="match status" value="1"/>
</dbReference>
<dbReference type="Pfam" id="PF05190">
    <property type="entry name" value="MutS_IV"/>
    <property type="match status" value="1"/>
</dbReference>
<dbReference type="Gene3D" id="3.30.420.110">
    <property type="entry name" value="MutS, connector domain"/>
    <property type="match status" value="1"/>
</dbReference>
<keyword evidence="7 9" id="KW-0234">DNA repair</keyword>
<dbReference type="CDD" id="cd03284">
    <property type="entry name" value="ABC_MutS1"/>
    <property type="match status" value="1"/>
</dbReference>
<dbReference type="PIRSF" id="PIRSF037677">
    <property type="entry name" value="DNA_mis_repair_Msh6"/>
    <property type="match status" value="1"/>
</dbReference>
<evidence type="ECO:0000256" key="7">
    <source>
        <dbReference type="ARBA" id="ARBA00023204"/>
    </source>
</evidence>
<evidence type="ECO:0000256" key="3">
    <source>
        <dbReference type="ARBA" id="ARBA00022741"/>
    </source>
</evidence>
<dbReference type="Pfam" id="PF01624">
    <property type="entry name" value="MutS_I"/>
    <property type="match status" value="1"/>
</dbReference>
<keyword evidence="4 9" id="KW-0227">DNA damage</keyword>
<gene>
    <name evidence="9 13" type="primary">mutS</name>
    <name evidence="13" type="ORF">IAD26_00110</name>
</gene>
<dbReference type="PANTHER" id="PTHR11361:SF34">
    <property type="entry name" value="DNA MISMATCH REPAIR PROTEIN MSH1, MITOCHONDRIAL"/>
    <property type="match status" value="1"/>
</dbReference>
<dbReference type="Pfam" id="PF00488">
    <property type="entry name" value="MutS_V"/>
    <property type="match status" value="1"/>
</dbReference>
<dbReference type="FunFam" id="1.10.1420.10:FF:000001">
    <property type="entry name" value="DNA mismatch repair protein MutS"/>
    <property type="match status" value="1"/>
</dbReference>
<comment type="caution">
    <text evidence="13">The sequence shown here is derived from an EMBL/GenBank/DDBJ whole genome shotgun (WGS) entry which is preliminary data.</text>
</comment>
<comment type="similarity">
    <text evidence="1 9 10">Belongs to the DNA mismatch repair MutS family.</text>
</comment>
<dbReference type="Gene3D" id="1.10.1420.10">
    <property type="match status" value="2"/>
</dbReference>
<evidence type="ECO:0000256" key="6">
    <source>
        <dbReference type="ARBA" id="ARBA00023125"/>
    </source>
</evidence>
<dbReference type="InterPro" id="IPR045076">
    <property type="entry name" value="MutS"/>
</dbReference>
<dbReference type="AlphaFoldDB" id="A0A9D1MXY3"/>
<feature type="binding site" evidence="9">
    <location>
        <begin position="649"/>
        <end position="656"/>
    </location>
    <ligand>
        <name>ATP</name>
        <dbReference type="ChEBI" id="CHEBI:30616"/>
    </ligand>
</feature>
<evidence type="ECO:0000256" key="5">
    <source>
        <dbReference type="ARBA" id="ARBA00022840"/>
    </source>
</evidence>
<dbReference type="InterPro" id="IPR007695">
    <property type="entry name" value="DNA_mismatch_repair_MutS-lik_N"/>
</dbReference>
<feature type="region of interest" description="Disordered" evidence="11">
    <location>
        <begin position="841"/>
        <end position="864"/>
    </location>
</feature>
<dbReference type="PANTHER" id="PTHR11361">
    <property type="entry name" value="DNA MISMATCH REPAIR PROTEIN MUTS FAMILY MEMBER"/>
    <property type="match status" value="1"/>
</dbReference>
<dbReference type="InterPro" id="IPR005748">
    <property type="entry name" value="DNA_mismatch_repair_MutS"/>
</dbReference>
<dbReference type="Proteomes" id="UP000886748">
    <property type="component" value="Unassembled WGS sequence"/>
</dbReference>
<evidence type="ECO:0000256" key="8">
    <source>
        <dbReference type="ARBA" id="ARBA00024647"/>
    </source>
</evidence>
<organism evidence="13 14">
    <name type="scientific">Candidatus Limenecus avicola</name>
    <dbReference type="NCBI Taxonomy" id="2840847"/>
    <lineage>
        <taxon>Bacteria</taxon>
        <taxon>Bacillati</taxon>
        <taxon>Bacillota</taxon>
        <taxon>Clostridia</taxon>
        <taxon>Eubacteriales</taxon>
        <taxon>Clostridiaceae</taxon>
        <taxon>Clostridiaceae incertae sedis</taxon>
        <taxon>Candidatus Limenecus</taxon>
    </lineage>
</organism>
<evidence type="ECO:0000256" key="9">
    <source>
        <dbReference type="HAMAP-Rule" id="MF_00096"/>
    </source>
</evidence>
<dbReference type="GO" id="GO:0030983">
    <property type="term" value="F:mismatched DNA binding"/>
    <property type="evidence" value="ECO:0007669"/>
    <property type="project" value="InterPro"/>
</dbReference>
<dbReference type="EMBL" id="DVOD01000002">
    <property type="protein sequence ID" value="HIU91514.1"/>
    <property type="molecule type" value="Genomic_DNA"/>
</dbReference>
<dbReference type="InterPro" id="IPR007696">
    <property type="entry name" value="DNA_mismatch_repair_MutS_core"/>
</dbReference>
<dbReference type="NCBIfam" id="NF003810">
    <property type="entry name" value="PRK05399.1"/>
    <property type="match status" value="1"/>
</dbReference>
<proteinExistence type="inferred from homology"/>
<keyword evidence="5 9" id="KW-0067">ATP-binding</keyword>
<dbReference type="SUPFAM" id="SSF48334">
    <property type="entry name" value="DNA repair protein MutS, domain III"/>
    <property type="match status" value="1"/>
</dbReference>
<dbReference type="InterPro" id="IPR000432">
    <property type="entry name" value="DNA_mismatch_repair_MutS_C"/>
</dbReference>
<dbReference type="InterPro" id="IPR036678">
    <property type="entry name" value="MutS_con_dom_sf"/>
</dbReference>
<dbReference type="InterPro" id="IPR007860">
    <property type="entry name" value="DNA_mmatch_repair_MutS_con_dom"/>
</dbReference>
<dbReference type="PROSITE" id="PS00486">
    <property type="entry name" value="DNA_MISMATCH_REPAIR_2"/>
    <property type="match status" value="1"/>
</dbReference>
<dbReference type="GO" id="GO:0006298">
    <property type="term" value="P:mismatch repair"/>
    <property type="evidence" value="ECO:0007669"/>
    <property type="project" value="UniProtKB-UniRule"/>
</dbReference>
<reference evidence="13" key="1">
    <citation type="submission" date="2020-10" db="EMBL/GenBank/DDBJ databases">
        <authorList>
            <person name="Gilroy R."/>
        </authorList>
    </citation>
    <scope>NUCLEOTIDE SEQUENCE</scope>
    <source>
        <strain evidence="13">CHK154-7741</strain>
    </source>
</reference>
<dbReference type="GO" id="GO:0005524">
    <property type="term" value="F:ATP binding"/>
    <property type="evidence" value="ECO:0007669"/>
    <property type="project" value="UniProtKB-UniRule"/>
</dbReference>
<evidence type="ECO:0000256" key="11">
    <source>
        <dbReference type="SAM" id="MobiDB-lite"/>
    </source>
</evidence>
<evidence type="ECO:0000256" key="10">
    <source>
        <dbReference type="RuleBase" id="RU003756"/>
    </source>
</evidence>
<dbReference type="SUPFAM" id="SSF55271">
    <property type="entry name" value="DNA repair protein MutS, domain I"/>
    <property type="match status" value="1"/>
</dbReference>
<protein>
    <recommendedName>
        <fullName evidence="2 9">DNA mismatch repair protein MutS</fullName>
    </recommendedName>
</protein>
<dbReference type="Pfam" id="PF05188">
    <property type="entry name" value="MutS_II"/>
    <property type="match status" value="1"/>
</dbReference>
<dbReference type="SMART" id="SM00534">
    <property type="entry name" value="MUTSac"/>
    <property type="match status" value="1"/>
</dbReference>
<dbReference type="InterPro" id="IPR017261">
    <property type="entry name" value="DNA_mismatch_repair_MutS/MSH"/>
</dbReference>
<keyword evidence="3 9" id="KW-0547">Nucleotide-binding</keyword>
<dbReference type="FunFam" id="3.40.1170.10:FF:000001">
    <property type="entry name" value="DNA mismatch repair protein MutS"/>
    <property type="match status" value="1"/>
</dbReference>
<dbReference type="HAMAP" id="MF_00096">
    <property type="entry name" value="MutS"/>
    <property type="match status" value="1"/>
</dbReference>
<feature type="domain" description="DNA mismatch repair proteins mutS family" evidence="12">
    <location>
        <begin position="723"/>
        <end position="739"/>
    </location>
</feature>
<dbReference type="InterPro" id="IPR027417">
    <property type="entry name" value="P-loop_NTPase"/>
</dbReference>
<dbReference type="InterPro" id="IPR036187">
    <property type="entry name" value="DNA_mismatch_repair_MutS_sf"/>
</dbReference>
<name>A0A9D1MXY3_9CLOT</name>
<dbReference type="Pfam" id="PF05192">
    <property type="entry name" value="MutS_III"/>
    <property type="match status" value="1"/>
</dbReference>
<evidence type="ECO:0000256" key="4">
    <source>
        <dbReference type="ARBA" id="ARBA00022763"/>
    </source>
</evidence>
<sequence length="864" mass="97257">MAKSEINYINSVDVDINDASPMLKQFLEIKKNNLDVLLLYRMGDFYETFFEDALTLSKDLEITLTSREGGALGRIPMAGIPAKAVDNYLPKLLEKGHKISICEQLEDPAQAKGLVKRDVIKTITAGTLTETNLLKSNMNNYLAAVFKDKKSGMYGLAYTDISTGEFKVTQTDFEQLLSELSRIKPSEVVVPKISQKVLPFQIVGDEKIDLPEEITENYNCSKMSYMAFDEDRAEKNIKEIFKVESTDAFGFSEFKAGFCAAGAIFEYLFRTQKENFPKFERIDTYSLTQYVSIDSNTRRNLELTETSRDKAKYGSLLWAIDKTETNMGARQLKKWIHQPLKNVSKIVERQDAVEELIKNTSSRIQLIGLLEKVYDIQRLSTRISNNTANPRDFLALRDTVNLLPQFSEVLASFNSKLLTKLAMERNSLLEFAHVIDRTISDEAPIVVKDGNVIKEGVSGDLDYYRELLTGGKKWLVEFEEKQKEETGIKFLKVGFSKTFGYFIEVSNSNLSMVPDHYIRRQTLTNGERFITEELKNHESDVLSAQTKSIELETKIFSDLREYSKEFVDSVREVAEALADIDVLVSFAVCAIENKYVRPLVTDSNELDIKEGRHPVLEKILPMGKYVSNDLKLIADNHSETDAQFMVLTGPNMAGKSTYMRQNALIVILAQIGSYVPADAAKIGIVDKIFTRVGAVDDLSLGQSTFMVEMNETAFILNSATEKSLILLDEIGRGTSTYDGVAIAWSVAEYIATNIKARTIFATHYHELNVMSSLFPQIKNYRVTISENDGDIIFLRKVIEGSASKSYGIQVAKMAGLPRAVIKTAEDMMTKMQIDYSKDLSANKRKSKVPTPDVPQLSLVFGDKD</sequence>
<evidence type="ECO:0000259" key="12">
    <source>
        <dbReference type="PROSITE" id="PS00486"/>
    </source>
</evidence>
<evidence type="ECO:0000313" key="14">
    <source>
        <dbReference type="Proteomes" id="UP000886748"/>
    </source>
</evidence>
<dbReference type="GO" id="GO:0140664">
    <property type="term" value="F:ATP-dependent DNA damage sensor activity"/>
    <property type="evidence" value="ECO:0007669"/>
    <property type="project" value="InterPro"/>
</dbReference>
<accession>A0A9D1MXY3</accession>
<dbReference type="GO" id="GO:0003684">
    <property type="term" value="F:damaged DNA binding"/>
    <property type="evidence" value="ECO:0007669"/>
    <property type="project" value="UniProtKB-UniRule"/>
</dbReference>